<dbReference type="InParanoid" id="A0A6P9EHR4"/>
<sequence length="134" mass="15291">MANKTWNDMFNYALCNAMAAVKSDHSPLHICMQNLEYGRGRRNRVFRYEAAWELKEECGGIVKEVWSKVAEGTIKAGMIRSKLEQCKRGLISWKQKTIQQDQRDISRDLASISHLQDTGDGSHMVQIAETSKES</sequence>
<organism evidence="1 2">
    <name type="scientific">Juglans regia</name>
    <name type="common">English walnut</name>
    <dbReference type="NCBI Taxonomy" id="51240"/>
    <lineage>
        <taxon>Eukaryota</taxon>
        <taxon>Viridiplantae</taxon>
        <taxon>Streptophyta</taxon>
        <taxon>Embryophyta</taxon>
        <taxon>Tracheophyta</taxon>
        <taxon>Spermatophyta</taxon>
        <taxon>Magnoliopsida</taxon>
        <taxon>eudicotyledons</taxon>
        <taxon>Gunneridae</taxon>
        <taxon>Pentapetalae</taxon>
        <taxon>rosids</taxon>
        <taxon>fabids</taxon>
        <taxon>Fagales</taxon>
        <taxon>Juglandaceae</taxon>
        <taxon>Juglans</taxon>
    </lineage>
</organism>
<name>A0A6P9EHR4_JUGRE</name>
<dbReference type="RefSeq" id="XP_035547014.1">
    <property type="nucleotide sequence ID" value="XM_035691121.1"/>
</dbReference>
<gene>
    <name evidence="2" type="primary">LOC118348759</name>
</gene>
<evidence type="ECO:0000313" key="2">
    <source>
        <dbReference type="RefSeq" id="XP_035547014.1"/>
    </source>
</evidence>
<dbReference type="AlphaFoldDB" id="A0A6P9EHR4"/>
<keyword evidence="1" id="KW-1185">Reference proteome</keyword>
<dbReference type="KEGG" id="jre:118348759"/>
<evidence type="ECO:0000313" key="1">
    <source>
        <dbReference type="Proteomes" id="UP000235220"/>
    </source>
</evidence>
<dbReference type="Proteomes" id="UP000235220">
    <property type="component" value="Chromosome 1"/>
</dbReference>
<dbReference type="GeneID" id="118348759"/>
<reference evidence="2" key="1">
    <citation type="submission" date="2025-08" db="UniProtKB">
        <authorList>
            <consortium name="RefSeq"/>
        </authorList>
    </citation>
    <scope>IDENTIFICATION</scope>
    <source>
        <tissue evidence="2">Leaves</tissue>
    </source>
</reference>
<protein>
    <submittedName>
        <fullName evidence="2">Uncharacterized protein LOC118348759</fullName>
    </submittedName>
</protein>
<dbReference type="OrthoDB" id="1434841at2759"/>
<accession>A0A6P9EHR4</accession>
<proteinExistence type="predicted"/>